<accession>A0AA36HBH5</accession>
<dbReference type="Proteomes" id="UP001176961">
    <property type="component" value="Unassembled WGS sequence"/>
</dbReference>
<dbReference type="PANTHER" id="PTHR12243:SF69">
    <property type="entry name" value="SI:CH73-59F11.3"/>
    <property type="match status" value="1"/>
</dbReference>
<sequence length="257" mass="29209">MIDKTTTVVRISGSLGVDFLFLLCITLELIRAYTLVDAVNSVKEKNSCNANPDIMNTEDRESFNEEMSFMVEEMKRSFDTSVYRLSDMEKHALVDIVQQNPTIWDEQLQSYKNPQARAAAWRHVADEMQVEFGKNFGAEPLQKAFNNLRDVYVRKHREYSDVLRRKSGAESGIPEKTASWPFYKQMSFIDAGADQGERFCNVDFEDNEIIDVTEETQIVEVTETVGTTINNANAINTITSPFSQASPLLQTLALDHL</sequence>
<evidence type="ECO:0000313" key="3">
    <source>
        <dbReference type="Proteomes" id="UP001176961"/>
    </source>
</evidence>
<dbReference type="SMART" id="SM00595">
    <property type="entry name" value="MADF"/>
    <property type="match status" value="1"/>
</dbReference>
<proteinExistence type="predicted"/>
<feature type="domain" description="MADF" evidence="1">
    <location>
        <begin position="92"/>
        <end position="194"/>
    </location>
</feature>
<dbReference type="EMBL" id="CATQJL010000316">
    <property type="protein sequence ID" value="CAJ0607735.1"/>
    <property type="molecule type" value="Genomic_DNA"/>
</dbReference>
<organism evidence="2 3">
    <name type="scientific">Cylicocyclus nassatus</name>
    <name type="common">Nematode worm</name>
    <dbReference type="NCBI Taxonomy" id="53992"/>
    <lineage>
        <taxon>Eukaryota</taxon>
        <taxon>Metazoa</taxon>
        <taxon>Ecdysozoa</taxon>
        <taxon>Nematoda</taxon>
        <taxon>Chromadorea</taxon>
        <taxon>Rhabditida</taxon>
        <taxon>Rhabditina</taxon>
        <taxon>Rhabditomorpha</taxon>
        <taxon>Strongyloidea</taxon>
        <taxon>Strongylidae</taxon>
        <taxon>Cylicocyclus</taxon>
    </lineage>
</organism>
<dbReference type="GO" id="GO:0005667">
    <property type="term" value="C:transcription regulator complex"/>
    <property type="evidence" value="ECO:0007669"/>
    <property type="project" value="TreeGrafter"/>
</dbReference>
<reference evidence="2" key="1">
    <citation type="submission" date="2023-07" db="EMBL/GenBank/DDBJ databases">
        <authorList>
            <consortium name="CYATHOMIX"/>
        </authorList>
    </citation>
    <scope>NUCLEOTIDE SEQUENCE</scope>
    <source>
        <strain evidence="2">N/A</strain>
    </source>
</reference>
<dbReference type="GO" id="GO:0005634">
    <property type="term" value="C:nucleus"/>
    <property type="evidence" value="ECO:0007669"/>
    <property type="project" value="TreeGrafter"/>
</dbReference>
<dbReference type="InterPro" id="IPR006578">
    <property type="entry name" value="MADF-dom"/>
</dbReference>
<evidence type="ECO:0000313" key="2">
    <source>
        <dbReference type="EMBL" id="CAJ0607735.1"/>
    </source>
</evidence>
<dbReference type="InterPro" id="IPR039353">
    <property type="entry name" value="TF_Adf1"/>
</dbReference>
<dbReference type="AlphaFoldDB" id="A0AA36HBH5"/>
<name>A0AA36HBH5_CYLNA</name>
<dbReference type="Pfam" id="PF10545">
    <property type="entry name" value="MADF_DNA_bdg"/>
    <property type="match status" value="1"/>
</dbReference>
<comment type="caution">
    <text evidence="2">The sequence shown here is derived from an EMBL/GenBank/DDBJ whole genome shotgun (WGS) entry which is preliminary data.</text>
</comment>
<gene>
    <name evidence="2" type="ORF">CYNAS_LOCUS19718</name>
</gene>
<dbReference type="GO" id="GO:0006357">
    <property type="term" value="P:regulation of transcription by RNA polymerase II"/>
    <property type="evidence" value="ECO:0007669"/>
    <property type="project" value="TreeGrafter"/>
</dbReference>
<protein>
    <recommendedName>
        <fullName evidence="1">MADF domain-containing protein</fullName>
    </recommendedName>
</protein>
<evidence type="ECO:0000259" key="1">
    <source>
        <dbReference type="PROSITE" id="PS51029"/>
    </source>
</evidence>
<dbReference type="PROSITE" id="PS51029">
    <property type="entry name" value="MADF"/>
    <property type="match status" value="1"/>
</dbReference>
<keyword evidence="3" id="KW-1185">Reference proteome</keyword>
<dbReference type="PANTHER" id="PTHR12243">
    <property type="entry name" value="MADF DOMAIN TRANSCRIPTION FACTOR"/>
    <property type="match status" value="1"/>
</dbReference>